<dbReference type="KEGG" id="smas:HUE87_10080"/>
<dbReference type="AlphaFoldDB" id="A0A7S7LZD2"/>
<organism evidence="1 2">
    <name type="scientific">Candidatus Sulfurimonas marisnigri</name>
    <dbReference type="NCBI Taxonomy" id="2740405"/>
    <lineage>
        <taxon>Bacteria</taxon>
        <taxon>Pseudomonadati</taxon>
        <taxon>Campylobacterota</taxon>
        <taxon>Epsilonproteobacteria</taxon>
        <taxon>Campylobacterales</taxon>
        <taxon>Sulfurimonadaceae</taxon>
        <taxon>Sulfurimonas</taxon>
    </lineage>
</organism>
<dbReference type="Pfam" id="PF12974">
    <property type="entry name" value="Phosphonate-bd"/>
    <property type="match status" value="1"/>
</dbReference>
<proteinExistence type="predicted"/>
<dbReference type="Gene3D" id="3.40.190.10">
    <property type="entry name" value="Periplasmic binding protein-like II"/>
    <property type="match status" value="2"/>
</dbReference>
<evidence type="ECO:0000313" key="2">
    <source>
        <dbReference type="Proteomes" id="UP000593836"/>
    </source>
</evidence>
<gene>
    <name evidence="1" type="ORF">HUE87_10080</name>
</gene>
<keyword evidence="2" id="KW-1185">Reference proteome</keyword>
<name>A0A7S7LZD2_9BACT</name>
<dbReference type="SUPFAM" id="SSF53850">
    <property type="entry name" value="Periplasmic binding protein-like II"/>
    <property type="match status" value="1"/>
</dbReference>
<dbReference type="Proteomes" id="UP000593836">
    <property type="component" value="Chromosome"/>
</dbReference>
<accession>A0A7S7LZD2</accession>
<sequence length="281" mass="32110">MIRLIAFILLLFSNLLATTYHIAYDSSAMSKFSKKDMIIASDVWLKEITKGTGYKLDFKYYDDMSEMAADINAGKLDFITGFGLNFIKYFDLSKLEDGFGSGFLNGEKETFVLIVNKKSGIESWSGLKDRKIGLDENDEIAKLYIQSKMYETFQTKEIKLVPIASRQRALLKLFFGKVDAVIATNKSFDLMKELNPQVEKKLKIIDYTQLQATSFGFFRKGIDAKMKTTLTSVSKGLGNDERGKQLLMLYKSQIIVETKLEDLKPIKDLYEKSFILRQESK</sequence>
<reference evidence="1 2" key="1">
    <citation type="submission" date="2020-05" db="EMBL/GenBank/DDBJ databases">
        <title>Sulfurimonas marisnigri, sp. nov., and Sulfurimonas baltica, sp. nov., manganese oxide reducing chemolithoautotrophs of the class Epsilonproteobacteria isolated from the pelagic redoxclines of the Black and Baltic Seas and emended description of the genus Sulfurimonas.</title>
        <authorList>
            <person name="Henkel J.V."/>
            <person name="Laudan C."/>
            <person name="Werner J."/>
            <person name="Neu T."/>
            <person name="Plewe S."/>
            <person name="Sproer C."/>
            <person name="Bunk B."/>
            <person name="Schulz-Vogt H.N."/>
        </authorList>
    </citation>
    <scope>NUCLEOTIDE SEQUENCE [LARGE SCALE GENOMIC DNA]</scope>
    <source>
        <strain evidence="1 2">SoZ1</strain>
    </source>
</reference>
<protein>
    <submittedName>
        <fullName evidence="1">PhnD/SsuA/transferrin family substrate-binding protein</fullName>
    </submittedName>
</protein>
<dbReference type="EMBL" id="CP054493">
    <property type="protein sequence ID" value="QOY54217.1"/>
    <property type="molecule type" value="Genomic_DNA"/>
</dbReference>
<dbReference type="RefSeq" id="WP_194366263.1">
    <property type="nucleotide sequence ID" value="NZ_CP054493.1"/>
</dbReference>
<evidence type="ECO:0000313" key="1">
    <source>
        <dbReference type="EMBL" id="QOY54217.1"/>
    </source>
</evidence>